<dbReference type="Proteomes" id="UP000002640">
    <property type="component" value="Unassembled WGS sequence"/>
</dbReference>
<organism evidence="2 3">
    <name type="scientific">Phytophthora sojae (strain P6497)</name>
    <name type="common">Soybean stem and root rot agent</name>
    <name type="synonym">Phytophthora megasperma f. sp. glycines</name>
    <dbReference type="NCBI Taxonomy" id="1094619"/>
    <lineage>
        <taxon>Eukaryota</taxon>
        <taxon>Sar</taxon>
        <taxon>Stramenopiles</taxon>
        <taxon>Oomycota</taxon>
        <taxon>Peronosporomycetes</taxon>
        <taxon>Peronosporales</taxon>
        <taxon>Peronosporaceae</taxon>
        <taxon>Phytophthora</taxon>
    </lineage>
</organism>
<feature type="compositionally biased region" description="Low complexity" evidence="1">
    <location>
        <begin position="43"/>
        <end position="71"/>
    </location>
</feature>
<proteinExistence type="predicted"/>
<feature type="compositionally biased region" description="Polar residues" evidence="1">
    <location>
        <begin position="107"/>
        <end position="118"/>
    </location>
</feature>
<dbReference type="AlphaFoldDB" id="G4YYU1"/>
<feature type="region of interest" description="Disordered" evidence="1">
    <location>
        <begin position="1"/>
        <end position="169"/>
    </location>
</feature>
<gene>
    <name evidence="2" type="ORF">PHYSODRAFT_354094</name>
</gene>
<evidence type="ECO:0000313" key="3">
    <source>
        <dbReference type="Proteomes" id="UP000002640"/>
    </source>
</evidence>
<protein>
    <submittedName>
        <fullName evidence="2">Uncharacterized protein</fullName>
    </submittedName>
</protein>
<reference evidence="2 3" key="1">
    <citation type="journal article" date="2006" name="Science">
        <title>Phytophthora genome sequences uncover evolutionary origins and mechanisms of pathogenesis.</title>
        <authorList>
            <person name="Tyler B.M."/>
            <person name="Tripathy S."/>
            <person name="Zhang X."/>
            <person name="Dehal P."/>
            <person name="Jiang R.H."/>
            <person name="Aerts A."/>
            <person name="Arredondo F.D."/>
            <person name="Baxter L."/>
            <person name="Bensasson D."/>
            <person name="Beynon J.L."/>
            <person name="Chapman J."/>
            <person name="Damasceno C.M."/>
            <person name="Dorrance A.E."/>
            <person name="Dou D."/>
            <person name="Dickerman A.W."/>
            <person name="Dubchak I.L."/>
            <person name="Garbelotto M."/>
            <person name="Gijzen M."/>
            <person name="Gordon S.G."/>
            <person name="Govers F."/>
            <person name="Grunwald N.J."/>
            <person name="Huang W."/>
            <person name="Ivors K.L."/>
            <person name="Jones R.W."/>
            <person name="Kamoun S."/>
            <person name="Krampis K."/>
            <person name="Lamour K.H."/>
            <person name="Lee M.K."/>
            <person name="McDonald W.H."/>
            <person name="Medina M."/>
            <person name="Meijer H.J."/>
            <person name="Nordberg E.K."/>
            <person name="Maclean D.J."/>
            <person name="Ospina-Giraldo M.D."/>
            <person name="Morris P.F."/>
            <person name="Phuntumart V."/>
            <person name="Putnam N.H."/>
            <person name="Rash S."/>
            <person name="Rose J.K."/>
            <person name="Sakihama Y."/>
            <person name="Salamov A.A."/>
            <person name="Savidor A."/>
            <person name="Scheuring C.F."/>
            <person name="Smith B.M."/>
            <person name="Sobral B.W."/>
            <person name="Terry A."/>
            <person name="Torto-Alalibo T.A."/>
            <person name="Win J."/>
            <person name="Xu Z."/>
            <person name="Zhang H."/>
            <person name="Grigoriev I.V."/>
            <person name="Rokhsar D.S."/>
            <person name="Boore J.L."/>
        </authorList>
    </citation>
    <scope>NUCLEOTIDE SEQUENCE [LARGE SCALE GENOMIC DNA]</scope>
    <source>
        <strain evidence="2 3">P6497</strain>
    </source>
</reference>
<dbReference type="InParanoid" id="G4YYU1"/>
<feature type="compositionally biased region" description="Low complexity" evidence="1">
    <location>
        <begin position="134"/>
        <end position="146"/>
    </location>
</feature>
<dbReference type="GeneID" id="20649535"/>
<dbReference type="EMBL" id="JH159152">
    <property type="protein sequence ID" value="EGZ25769.1"/>
    <property type="molecule type" value="Genomic_DNA"/>
</dbReference>
<name>G4YYU1_PHYSP</name>
<dbReference type="RefSeq" id="XP_009521057.1">
    <property type="nucleotide sequence ID" value="XM_009522762.1"/>
</dbReference>
<sequence length="169" mass="17545">MTLSQSTPELINIEDATVKHEDVAQTSGATEDEESIVEEEQEQGQVPIEPVAAEPVVDAAPAPEALASPKSPNAPPASWEAITSSPVVKATPAEETATPLSLDDTPTESAETTESLSINVPAENAEAAAEDKGASSPVSSGGSSPGKRNRNRSKKSKSKKKKGKKKFKA</sequence>
<feature type="compositionally biased region" description="Basic residues" evidence="1">
    <location>
        <begin position="147"/>
        <end position="169"/>
    </location>
</feature>
<accession>G4YYU1</accession>
<keyword evidence="3" id="KW-1185">Reference proteome</keyword>
<feature type="compositionally biased region" description="Acidic residues" evidence="1">
    <location>
        <begin position="30"/>
        <end position="42"/>
    </location>
</feature>
<evidence type="ECO:0000313" key="2">
    <source>
        <dbReference type="EMBL" id="EGZ25769.1"/>
    </source>
</evidence>
<dbReference type="KEGG" id="psoj:PHYSODRAFT_354094"/>
<evidence type="ECO:0000256" key="1">
    <source>
        <dbReference type="SAM" id="MobiDB-lite"/>
    </source>
</evidence>